<evidence type="ECO:0000313" key="1">
    <source>
        <dbReference type="Proteomes" id="UP000790787"/>
    </source>
</evidence>
<dbReference type="Proteomes" id="UP000790787">
    <property type="component" value="Chromosome 13"/>
</dbReference>
<name>A0AC58SIN2_TOBAC</name>
<accession>A0AC58SIN2</accession>
<proteinExistence type="predicted"/>
<evidence type="ECO:0000313" key="2">
    <source>
        <dbReference type="RefSeq" id="XP_075084825.1"/>
    </source>
</evidence>
<dbReference type="RefSeq" id="XP_075084825.1">
    <property type="nucleotide sequence ID" value="XM_075228724.1"/>
</dbReference>
<reference evidence="2" key="2">
    <citation type="submission" date="2025-08" db="UniProtKB">
        <authorList>
            <consortium name="RefSeq"/>
        </authorList>
    </citation>
    <scope>IDENTIFICATION</scope>
    <source>
        <tissue evidence="2">Leaf</tissue>
    </source>
</reference>
<gene>
    <name evidence="2" type="primary">LOC142168065</name>
</gene>
<reference evidence="1" key="1">
    <citation type="journal article" date="2014" name="Nat. Commun.">
        <title>The tobacco genome sequence and its comparison with those of tomato and potato.</title>
        <authorList>
            <person name="Sierro N."/>
            <person name="Battey J.N."/>
            <person name="Ouadi S."/>
            <person name="Bakaher N."/>
            <person name="Bovet L."/>
            <person name="Willig A."/>
            <person name="Goepfert S."/>
            <person name="Peitsch M.C."/>
            <person name="Ivanov N.V."/>
        </authorList>
    </citation>
    <scope>NUCLEOTIDE SEQUENCE [LARGE SCALE GENOMIC DNA]</scope>
</reference>
<keyword evidence="1" id="KW-1185">Reference proteome</keyword>
<organism evidence="1 2">
    <name type="scientific">Nicotiana tabacum</name>
    <name type="common">Common tobacco</name>
    <dbReference type="NCBI Taxonomy" id="4097"/>
    <lineage>
        <taxon>Eukaryota</taxon>
        <taxon>Viridiplantae</taxon>
        <taxon>Streptophyta</taxon>
        <taxon>Embryophyta</taxon>
        <taxon>Tracheophyta</taxon>
        <taxon>Spermatophyta</taxon>
        <taxon>Magnoliopsida</taxon>
        <taxon>eudicotyledons</taxon>
        <taxon>Gunneridae</taxon>
        <taxon>Pentapetalae</taxon>
        <taxon>asterids</taxon>
        <taxon>lamiids</taxon>
        <taxon>Solanales</taxon>
        <taxon>Solanaceae</taxon>
        <taxon>Nicotianoideae</taxon>
        <taxon>Nicotianeae</taxon>
        <taxon>Nicotiana</taxon>
    </lineage>
</organism>
<protein>
    <submittedName>
        <fullName evidence="2">Uncharacterized protein LOC142168065</fullName>
    </submittedName>
</protein>
<sequence length="175" mass="19662">MLLSKADRSLIKFSVLDNRGPVGFFSQQKGLRQVSHLLYADDTLIFYRAERSKVLYLNLTLQLFEALSGLHINMSKSNVYPVNNVPNLEELTEILCCGTTSLPTTYLGLSLGTKNKSLEVWNGVVEKFKNKLASWKRQYLYMGGRLTLINSVLDSIPTYLNVPCPNSKQGGQAIR</sequence>